<dbReference type="GO" id="GO:0046872">
    <property type="term" value="F:metal ion binding"/>
    <property type="evidence" value="ECO:0007669"/>
    <property type="project" value="UniProtKB-KW"/>
</dbReference>
<keyword evidence="2" id="KW-0597">Phosphoprotein</keyword>
<dbReference type="InterPro" id="IPR039559">
    <property type="entry name" value="AIM6_PI-PLC-like_dom"/>
</dbReference>
<dbReference type="SUPFAM" id="SSF53649">
    <property type="entry name" value="Alkaline phosphatase-like"/>
    <property type="match status" value="1"/>
</dbReference>
<dbReference type="CDD" id="cd08577">
    <property type="entry name" value="PI-PLCc_GDPD_SF_unchar3"/>
    <property type="match status" value="1"/>
</dbReference>
<dbReference type="GO" id="GO:0008081">
    <property type="term" value="F:phosphoric diester hydrolase activity"/>
    <property type="evidence" value="ECO:0007669"/>
    <property type="project" value="InterPro"/>
</dbReference>
<dbReference type="RefSeq" id="WP_073137160.1">
    <property type="nucleotide sequence ID" value="NZ_FQWQ01000002.1"/>
</dbReference>
<dbReference type="Proteomes" id="UP000184212">
    <property type="component" value="Unassembled WGS sequence"/>
</dbReference>
<feature type="binding site" evidence="8">
    <location>
        <position position="509"/>
    </location>
    <ligand>
        <name>Zn(2+)</name>
        <dbReference type="ChEBI" id="CHEBI:29105"/>
        <label>2</label>
    </ligand>
</feature>
<keyword evidence="3 8" id="KW-0479">Metal-binding</keyword>
<keyword evidence="10" id="KW-0732">Signal</keyword>
<comment type="cofactor">
    <cofactor evidence="8">
        <name>Zn(2+)</name>
        <dbReference type="ChEBI" id="CHEBI:29105"/>
    </cofactor>
    <text evidence="8">Binds 2 Zn(2+) ions.</text>
</comment>
<dbReference type="InterPro" id="IPR018299">
    <property type="entry name" value="Alkaline_phosphatase_AS"/>
</dbReference>
<dbReference type="InterPro" id="IPR001952">
    <property type="entry name" value="Alkaline_phosphatase"/>
</dbReference>
<feature type="signal peptide" evidence="10">
    <location>
        <begin position="1"/>
        <end position="21"/>
    </location>
</feature>
<dbReference type="SUPFAM" id="SSF51695">
    <property type="entry name" value="PLC-like phosphodiesterases"/>
    <property type="match status" value="1"/>
</dbReference>
<dbReference type="PANTHER" id="PTHR11596:SF5">
    <property type="entry name" value="ALKALINE PHOSPHATASE"/>
    <property type="match status" value="1"/>
</dbReference>
<evidence type="ECO:0000256" key="9">
    <source>
        <dbReference type="RuleBase" id="RU003946"/>
    </source>
</evidence>
<evidence type="ECO:0000313" key="12">
    <source>
        <dbReference type="Proteomes" id="UP000184212"/>
    </source>
</evidence>
<feature type="chain" id="PRO_5012838762" evidence="10">
    <location>
        <begin position="22"/>
        <end position="611"/>
    </location>
</feature>
<evidence type="ECO:0000256" key="10">
    <source>
        <dbReference type="SAM" id="SignalP"/>
    </source>
</evidence>
<name>A0A1M5SH72_9BACT</name>
<accession>A0A1M5SH72</accession>
<sequence length="611" mass="67231">MTTRKLLSICAISFAAVSASAQEFNSSSIFSHNDYKNPVPFFAAYDRQVGFIEADVFLNNGKLLVAHEAAEQDTSKTLQTLYLRPLQDKIARNKGNAYADAGKPLTLMIDLKTEGAATLDALVNSLKKYPSLTACPTLRITVSGDMPAPQLWSRYPEFIHFDGRPGVAYTDEQLRRVALVSASFGSYSKWNGKGVIVQPERDQLNVVIKDAHSKGKPMRFWGTPDFVNAWIKFMDLKIDVINTDHAQEVSDFLIRFPKNSFRNAEVHTVYTPQYNVKRWKKTPKNVILIIGDGTGLAQWYSGYTGNHGQLNIFQLTDIGFSVTTSADNYITDSAAGATAMATGTKTNNRYIGVDPKGASLTTLAEKCKRNNFNVAIISDGDITDATPASFYAHQDERSKSEAIAQDFTSSNVDILVGGGEKAFQSRKDNQNLLTTLASKNYVVSTSFSSIDTVKSNRFVILEDAAVVSKIKGRKDFVSRSLTKSLAHLSGQRQPFFMMSEGAQIDWGGHDNNMEYVVREVLDLDQAVGEAMKFVDQNNETLLIITADHETGGLSLLDGNISEGAVLGNFSTNDHTGIAVPVFSYGPGAEMFRGVYQNTEISKKIEKLLSLR</sequence>
<reference evidence="11 12" key="1">
    <citation type="submission" date="2016-11" db="EMBL/GenBank/DDBJ databases">
        <authorList>
            <person name="Jaros S."/>
            <person name="Januszkiewicz K."/>
            <person name="Wedrychowicz H."/>
        </authorList>
    </citation>
    <scope>NUCLEOTIDE SEQUENCE [LARGE SCALE GENOMIC DNA]</scope>
    <source>
        <strain evidence="11 12">DSM 24574</strain>
    </source>
</reference>
<proteinExistence type="inferred from homology"/>
<organism evidence="11 12">
    <name type="scientific">Chryseolinea serpens</name>
    <dbReference type="NCBI Taxonomy" id="947013"/>
    <lineage>
        <taxon>Bacteria</taxon>
        <taxon>Pseudomonadati</taxon>
        <taxon>Bacteroidota</taxon>
        <taxon>Cytophagia</taxon>
        <taxon>Cytophagales</taxon>
        <taxon>Fulvivirgaceae</taxon>
        <taxon>Chryseolinea</taxon>
    </lineage>
</organism>
<comment type="cofactor">
    <cofactor evidence="8">
        <name>Mg(2+)</name>
        <dbReference type="ChEBI" id="CHEBI:18420"/>
    </cofactor>
    <text evidence="8">Binds 1 Mg(2+) ion.</text>
</comment>
<evidence type="ECO:0000256" key="8">
    <source>
        <dbReference type="PIRSR" id="PIRSR601952-2"/>
    </source>
</evidence>
<dbReference type="GO" id="GO:0006629">
    <property type="term" value="P:lipid metabolic process"/>
    <property type="evidence" value="ECO:0007669"/>
    <property type="project" value="InterPro"/>
</dbReference>
<dbReference type="PRINTS" id="PR00113">
    <property type="entry name" value="ALKPHPHTASE"/>
</dbReference>
<feature type="binding site" evidence="8">
    <location>
        <position position="292"/>
    </location>
    <ligand>
        <name>Mg(2+)</name>
        <dbReference type="ChEBI" id="CHEBI:18420"/>
    </ligand>
</feature>
<dbReference type="OrthoDB" id="9794455at2"/>
<protein>
    <submittedName>
        <fullName evidence="11">Alkaline phosphatase</fullName>
    </submittedName>
</protein>
<feature type="binding site" evidence="8">
    <location>
        <position position="386"/>
    </location>
    <ligand>
        <name>Mg(2+)</name>
        <dbReference type="ChEBI" id="CHEBI:18420"/>
    </ligand>
</feature>
<dbReference type="Gene3D" id="3.40.720.10">
    <property type="entry name" value="Alkaline Phosphatase, subunit A"/>
    <property type="match status" value="1"/>
</dbReference>
<keyword evidence="5 8" id="KW-0862">Zinc</keyword>
<dbReference type="GO" id="GO:0004035">
    <property type="term" value="F:alkaline phosphatase activity"/>
    <property type="evidence" value="ECO:0007669"/>
    <property type="project" value="TreeGrafter"/>
</dbReference>
<evidence type="ECO:0000256" key="3">
    <source>
        <dbReference type="ARBA" id="ARBA00022723"/>
    </source>
</evidence>
<feature type="binding site" evidence="8">
    <location>
        <position position="500"/>
    </location>
    <ligand>
        <name>Mg(2+)</name>
        <dbReference type="ChEBI" id="CHEBI:18420"/>
    </ligand>
</feature>
<comment type="similarity">
    <text evidence="1 9">Belongs to the alkaline phosphatase family.</text>
</comment>
<evidence type="ECO:0000256" key="5">
    <source>
        <dbReference type="ARBA" id="ARBA00022833"/>
    </source>
</evidence>
<dbReference type="STRING" id="947013.SAMN04488109_3927"/>
<evidence type="ECO:0000256" key="6">
    <source>
        <dbReference type="ARBA" id="ARBA00022842"/>
    </source>
</evidence>
<keyword evidence="6 8" id="KW-0460">Magnesium</keyword>
<evidence type="ECO:0000256" key="1">
    <source>
        <dbReference type="ARBA" id="ARBA00005984"/>
    </source>
</evidence>
<keyword evidence="4" id="KW-0378">Hydrolase</keyword>
<evidence type="ECO:0000256" key="2">
    <source>
        <dbReference type="ARBA" id="ARBA00022553"/>
    </source>
</evidence>
<feature type="binding site" evidence="8">
    <location>
        <position position="548"/>
    </location>
    <ligand>
        <name>Zn(2+)</name>
        <dbReference type="ChEBI" id="CHEBI:29105"/>
        <label>2</label>
    </ligand>
</feature>
<dbReference type="SMART" id="SM00098">
    <property type="entry name" value="alkPPc"/>
    <property type="match status" value="1"/>
</dbReference>
<dbReference type="InterPro" id="IPR017850">
    <property type="entry name" value="Alkaline_phosphatase_core_sf"/>
</dbReference>
<dbReference type="PANTHER" id="PTHR11596">
    <property type="entry name" value="ALKALINE PHOSPHATASE"/>
    <property type="match status" value="1"/>
</dbReference>
<feature type="binding site" evidence="8">
    <location>
        <position position="547"/>
    </location>
    <ligand>
        <name>Zn(2+)</name>
        <dbReference type="ChEBI" id="CHEBI:29105"/>
        <label>2</label>
    </ligand>
</feature>
<evidence type="ECO:0000256" key="4">
    <source>
        <dbReference type="ARBA" id="ARBA00022801"/>
    </source>
</evidence>
<dbReference type="InterPro" id="IPR017946">
    <property type="entry name" value="PLC-like_Pdiesterase_TIM-brl"/>
</dbReference>
<evidence type="ECO:0000313" key="11">
    <source>
        <dbReference type="EMBL" id="SHH37750.1"/>
    </source>
</evidence>
<gene>
    <name evidence="11" type="ORF">SAMN04488109_3927</name>
</gene>
<keyword evidence="12" id="KW-1185">Reference proteome</keyword>
<feature type="active site" description="Phosphoserine intermediate" evidence="7">
    <location>
        <position position="333"/>
    </location>
</feature>
<feature type="binding site" evidence="8">
    <location>
        <position position="505"/>
    </location>
    <ligand>
        <name>Zn(2+)</name>
        <dbReference type="ChEBI" id="CHEBI:29105"/>
        <label>2</label>
    </ligand>
</feature>
<feature type="binding site" evidence="8">
    <location>
        <position position="384"/>
    </location>
    <ligand>
        <name>Mg(2+)</name>
        <dbReference type="ChEBI" id="CHEBI:18420"/>
    </ligand>
</feature>
<dbReference type="PROSITE" id="PS00123">
    <property type="entry name" value="ALKALINE_PHOSPHATASE"/>
    <property type="match status" value="1"/>
</dbReference>
<evidence type="ECO:0000256" key="7">
    <source>
        <dbReference type="PIRSR" id="PIRSR601952-1"/>
    </source>
</evidence>
<feature type="binding site" evidence="8">
    <location>
        <position position="292"/>
    </location>
    <ligand>
        <name>Zn(2+)</name>
        <dbReference type="ChEBI" id="CHEBI:29105"/>
        <label>2</label>
    </ligand>
</feature>
<dbReference type="Pfam" id="PF00245">
    <property type="entry name" value="Alk_phosphatase"/>
    <property type="match status" value="1"/>
</dbReference>
<dbReference type="AlphaFoldDB" id="A0A1M5SH72"/>
<dbReference type="EMBL" id="FQWQ01000002">
    <property type="protein sequence ID" value="SHH37750.1"/>
    <property type="molecule type" value="Genomic_DNA"/>
</dbReference>
<dbReference type="CDD" id="cd16012">
    <property type="entry name" value="ALP"/>
    <property type="match status" value="1"/>
</dbReference>